<dbReference type="SUPFAM" id="SSF140453">
    <property type="entry name" value="EsxAB dimer-like"/>
    <property type="match status" value="1"/>
</dbReference>
<organism evidence="1 2">
    <name type="scientific">Nocardioides cavernaquae</name>
    <dbReference type="NCBI Taxonomy" id="2321396"/>
    <lineage>
        <taxon>Bacteria</taxon>
        <taxon>Bacillati</taxon>
        <taxon>Actinomycetota</taxon>
        <taxon>Actinomycetes</taxon>
        <taxon>Propionibacteriales</taxon>
        <taxon>Nocardioidaceae</taxon>
        <taxon>Nocardioides</taxon>
    </lineage>
</organism>
<comment type="caution">
    <text evidence="1">The sequence shown here is derived from an EMBL/GenBank/DDBJ whole genome shotgun (WGS) entry which is preliminary data.</text>
</comment>
<dbReference type="Gene3D" id="1.10.287.1060">
    <property type="entry name" value="ESAT-6-like"/>
    <property type="match status" value="1"/>
</dbReference>
<gene>
    <name evidence="1" type="ORF">D4739_03480</name>
</gene>
<evidence type="ECO:0008006" key="3">
    <source>
        <dbReference type="Google" id="ProtNLM"/>
    </source>
</evidence>
<evidence type="ECO:0000313" key="1">
    <source>
        <dbReference type="EMBL" id="RJS45370.1"/>
    </source>
</evidence>
<proteinExistence type="predicted"/>
<dbReference type="Pfam" id="PF06013">
    <property type="entry name" value="WXG100"/>
    <property type="match status" value="1"/>
</dbReference>
<accession>A0A3A5HBH2</accession>
<dbReference type="EMBL" id="QYRP01000002">
    <property type="protein sequence ID" value="RJS45370.1"/>
    <property type="molecule type" value="Genomic_DNA"/>
</dbReference>
<evidence type="ECO:0000313" key="2">
    <source>
        <dbReference type="Proteomes" id="UP000276542"/>
    </source>
</evidence>
<sequence>MSMLGMDVEIVRGVSQQLTGQADEIESVIAAVDGLIAEAGNNWTGDDATAFIDSWNAQHKPSLTAAADAIRQLATTASSQADEQEQTSAG</sequence>
<dbReference type="Proteomes" id="UP000276542">
    <property type="component" value="Unassembled WGS sequence"/>
</dbReference>
<dbReference type="InterPro" id="IPR036689">
    <property type="entry name" value="ESAT-6-like_sf"/>
</dbReference>
<reference evidence="2" key="1">
    <citation type="submission" date="2018-09" db="EMBL/GenBank/DDBJ databases">
        <authorList>
            <person name="Zhu H."/>
        </authorList>
    </citation>
    <scope>NUCLEOTIDE SEQUENCE [LARGE SCALE GENOMIC DNA]</scope>
    <source>
        <strain evidence="2">K1W22B-1</strain>
    </source>
</reference>
<dbReference type="AlphaFoldDB" id="A0A3A5HBH2"/>
<dbReference type="RefSeq" id="WP_120059270.1">
    <property type="nucleotide sequence ID" value="NZ_QYRP01000002.1"/>
</dbReference>
<name>A0A3A5HBH2_9ACTN</name>
<keyword evidence="2" id="KW-1185">Reference proteome</keyword>
<dbReference type="InterPro" id="IPR010310">
    <property type="entry name" value="T7SS_ESAT-6-like"/>
</dbReference>
<dbReference type="OrthoDB" id="5244663at2"/>
<protein>
    <recommendedName>
        <fullName evidence="3">WXG100 family type VII secretion target</fullName>
    </recommendedName>
</protein>